<feature type="chain" id="PRO_5045452711" evidence="1">
    <location>
        <begin position="31"/>
        <end position="187"/>
    </location>
</feature>
<dbReference type="Gene3D" id="3.40.30.10">
    <property type="entry name" value="Glutaredoxin"/>
    <property type="match status" value="1"/>
</dbReference>
<dbReference type="InterPro" id="IPR036249">
    <property type="entry name" value="Thioredoxin-like_sf"/>
</dbReference>
<dbReference type="SUPFAM" id="SSF52833">
    <property type="entry name" value="Thioredoxin-like"/>
    <property type="match status" value="1"/>
</dbReference>
<proteinExistence type="predicted"/>
<evidence type="ECO:0000313" key="4">
    <source>
        <dbReference type="Proteomes" id="UP001446205"/>
    </source>
</evidence>
<keyword evidence="1" id="KW-0732">Signal</keyword>
<dbReference type="Pfam" id="PF13098">
    <property type="entry name" value="Thioredoxin_2"/>
    <property type="match status" value="1"/>
</dbReference>
<reference evidence="3 4" key="1">
    <citation type="submission" date="2024-04" db="EMBL/GenBank/DDBJ databases">
        <authorList>
            <person name="Abashina T."/>
            <person name="Shaikin A."/>
        </authorList>
    </citation>
    <scope>NUCLEOTIDE SEQUENCE [LARGE SCALE GENOMIC DNA]</scope>
    <source>
        <strain evidence="3 4">AAFK</strain>
    </source>
</reference>
<dbReference type="PROSITE" id="PS51352">
    <property type="entry name" value="THIOREDOXIN_2"/>
    <property type="match status" value="1"/>
</dbReference>
<protein>
    <submittedName>
        <fullName evidence="3">Thioredoxin family protein</fullName>
    </submittedName>
</protein>
<evidence type="ECO:0000259" key="2">
    <source>
        <dbReference type="PROSITE" id="PS51352"/>
    </source>
</evidence>
<gene>
    <name evidence="3" type="ORF">WOB96_02405</name>
</gene>
<evidence type="ECO:0000313" key="3">
    <source>
        <dbReference type="EMBL" id="MEK8088607.1"/>
    </source>
</evidence>
<organism evidence="3 4">
    <name type="scientific">Thermithiobacillus plumbiphilus</name>
    <dbReference type="NCBI Taxonomy" id="1729899"/>
    <lineage>
        <taxon>Bacteria</taxon>
        <taxon>Pseudomonadati</taxon>
        <taxon>Pseudomonadota</taxon>
        <taxon>Acidithiobacillia</taxon>
        <taxon>Acidithiobacillales</taxon>
        <taxon>Thermithiobacillaceae</taxon>
        <taxon>Thermithiobacillus</taxon>
    </lineage>
</organism>
<dbReference type="Proteomes" id="UP001446205">
    <property type="component" value="Unassembled WGS sequence"/>
</dbReference>
<accession>A0ABU9D4X5</accession>
<dbReference type="CDD" id="cd02951">
    <property type="entry name" value="SoxW"/>
    <property type="match status" value="1"/>
</dbReference>
<dbReference type="InterPro" id="IPR012336">
    <property type="entry name" value="Thioredoxin-like_fold"/>
</dbReference>
<dbReference type="InterPro" id="IPR041737">
    <property type="entry name" value="SoxW"/>
</dbReference>
<comment type="caution">
    <text evidence="3">The sequence shown here is derived from an EMBL/GenBank/DDBJ whole genome shotgun (WGS) entry which is preliminary data.</text>
</comment>
<name>A0ABU9D4X5_9PROT</name>
<keyword evidence="4" id="KW-1185">Reference proteome</keyword>
<sequence length="187" mass="21483">MRQHVPTFLSGRALLSFAFLGMFLASNAIEAETQVPRSPERYFFQQGFGDYQEELATALKEGRKGVLIMFVQDECPFCAKMEARVLNQPAVQDYFRKNFRIFQVDIYASQDVTDFSGRELPQRKFALNYRARLTPTFVFIGPDGQELTRFVGFADEDTFLKLGQFVASGAYKETNFMQYKRAQGQKS</sequence>
<dbReference type="InterPro" id="IPR013766">
    <property type="entry name" value="Thioredoxin_domain"/>
</dbReference>
<dbReference type="RefSeq" id="WP_341369673.1">
    <property type="nucleotide sequence ID" value="NZ_JBBPCO010000002.1"/>
</dbReference>
<feature type="domain" description="Thioredoxin" evidence="2">
    <location>
        <begin position="8"/>
        <end position="168"/>
    </location>
</feature>
<evidence type="ECO:0000256" key="1">
    <source>
        <dbReference type="SAM" id="SignalP"/>
    </source>
</evidence>
<feature type="signal peptide" evidence="1">
    <location>
        <begin position="1"/>
        <end position="30"/>
    </location>
</feature>
<dbReference type="EMBL" id="JBBPCO010000002">
    <property type="protein sequence ID" value="MEK8088607.1"/>
    <property type="molecule type" value="Genomic_DNA"/>
</dbReference>